<evidence type="ECO:0000313" key="1">
    <source>
        <dbReference type="EMBL" id="KAK5842824.1"/>
    </source>
</evidence>
<dbReference type="Proteomes" id="UP001358586">
    <property type="component" value="Chromosome 2"/>
</dbReference>
<gene>
    <name evidence="1" type="ORF">PVK06_005226</name>
</gene>
<accession>A0ABR0QV26</accession>
<proteinExistence type="predicted"/>
<evidence type="ECO:0000313" key="2">
    <source>
        <dbReference type="Proteomes" id="UP001358586"/>
    </source>
</evidence>
<comment type="caution">
    <text evidence="1">The sequence shown here is derived from an EMBL/GenBank/DDBJ whole genome shotgun (WGS) entry which is preliminary data.</text>
</comment>
<keyword evidence="2" id="KW-1185">Reference proteome</keyword>
<reference evidence="1 2" key="1">
    <citation type="submission" date="2023-03" db="EMBL/GenBank/DDBJ databases">
        <title>WGS of Gossypium arboreum.</title>
        <authorList>
            <person name="Yu D."/>
        </authorList>
    </citation>
    <scope>NUCLEOTIDE SEQUENCE [LARGE SCALE GENOMIC DNA]</scope>
    <source>
        <tissue evidence="1">Leaf</tissue>
    </source>
</reference>
<organism evidence="1 2">
    <name type="scientific">Gossypium arboreum</name>
    <name type="common">Tree cotton</name>
    <name type="synonym">Gossypium nanking</name>
    <dbReference type="NCBI Taxonomy" id="29729"/>
    <lineage>
        <taxon>Eukaryota</taxon>
        <taxon>Viridiplantae</taxon>
        <taxon>Streptophyta</taxon>
        <taxon>Embryophyta</taxon>
        <taxon>Tracheophyta</taxon>
        <taxon>Spermatophyta</taxon>
        <taxon>Magnoliopsida</taxon>
        <taxon>eudicotyledons</taxon>
        <taxon>Gunneridae</taxon>
        <taxon>Pentapetalae</taxon>
        <taxon>rosids</taxon>
        <taxon>malvids</taxon>
        <taxon>Malvales</taxon>
        <taxon>Malvaceae</taxon>
        <taxon>Malvoideae</taxon>
        <taxon>Gossypium</taxon>
    </lineage>
</organism>
<protein>
    <submittedName>
        <fullName evidence="1">Uncharacterized protein</fullName>
    </submittedName>
</protein>
<dbReference type="EMBL" id="JARKNE010000002">
    <property type="protein sequence ID" value="KAK5842824.1"/>
    <property type="molecule type" value="Genomic_DNA"/>
</dbReference>
<name>A0ABR0QV26_GOSAR</name>
<sequence length="117" mass="13592">MEPIDDKDMETIVALYCRTRSNQNARIQLFVELASVKPTEDPTPLDLDATHAAEFPEYPEILPAHRLAINSNLEELFMGQRFESKEKCVFSIKRYIMNISVDYNVVMFKPTLYIEEC</sequence>